<keyword evidence="7" id="KW-0547">Nucleotide-binding</keyword>
<accession>A0A0C2EEP2</accession>
<evidence type="ECO:0000256" key="10">
    <source>
        <dbReference type="ARBA" id="ARBA00032441"/>
    </source>
</evidence>
<evidence type="ECO:0000256" key="8">
    <source>
        <dbReference type="ARBA" id="ARBA00022840"/>
    </source>
</evidence>
<dbReference type="Pfam" id="PF02367">
    <property type="entry name" value="TsaE"/>
    <property type="match status" value="1"/>
</dbReference>
<dbReference type="AlphaFoldDB" id="A0A0C2EEP2"/>
<gene>
    <name evidence="11" type="ORF">GFER_08695</name>
</gene>
<evidence type="ECO:0000256" key="1">
    <source>
        <dbReference type="ARBA" id="ARBA00004496"/>
    </source>
</evidence>
<dbReference type="PANTHER" id="PTHR33540:SF2">
    <property type="entry name" value="TRNA THREONYLCARBAMOYLADENOSINE BIOSYNTHESIS PROTEIN TSAE"/>
    <property type="match status" value="1"/>
</dbReference>
<evidence type="ECO:0000256" key="5">
    <source>
        <dbReference type="ARBA" id="ARBA00022694"/>
    </source>
</evidence>
<comment type="caution">
    <text evidence="11">The sequence shown here is derived from an EMBL/GenBank/DDBJ whole genome shotgun (WGS) entry which is preliminary data.</text>
</comment>
<evidence type="ECO:0000256" key="3">
    <source>
        <dbReference type="ARBA" id="ARBA00019010"/>
    </source>
</evidence>
<evidence type="ECO:0000256" key="9">
    <source>
        <dbReference type="ARBA" id="ARBA00022842"/>
    </source>
</evidence>
<evidence type="ECO:0000256" key="2">
    <source>
        <dbReference type="ARBA" id="ARBA00007599"/>
    </source>
</evidence>
<keyword evidence="5" id="KW-0819">tRNA processing</keyword>
<reference evidence="11 12" key="1">
    <citation type="submission" date="2014-12" db="EMBL/GenBank/DDBJ databases">
        <title>Genomes of Geoalkalibacter ferrihydriticus and Geoalkalibacter subterraneus, two haloalkaliphilic metal-reducing members of the Geobacteraceae.</title>
        <authorList>
            <person name="Badalamenti J.P."/>
            <person name="Torres C.I."/>
            <person name="Krajmalnik-Brown R."/>
            <person name="Bond D.R."/>
        </authorList>
    </citation>
    <scope>NUCLEOTIDE SEQUENCE [LARGE SCALE GENOMIC DNA]</scope>
    <source>
        <strain evidence="11 12">DSM 17813</strain>
    </source>
</reference>
<evidence type="ECO:0000256" key="6">
    <source>
        <dbReference type="ARBA" id="ARBA00022723"/>
    </source>
</evidence>
<keyword evidence="6" id="KW-0479">Metal-binding</keyword>
<dbReference type="GO" id="GO:0005524">
    <property type="term" value="F:ATP binding"/>
    <property type="evidence" value="ECO:0007669"/>
    <property type="project" value="UniProtKB-KW"/>
</dbReference>
<protein>
    <recommendedName>
        <fullName evidence="3">tRNA threonylcarbamoyladenosine biosynthesis protein TsaE</fullName>
    </recommendedName>
    <alternativeName>
        <fullName evidence="10">t(6)A37 threonylcarbamoyladenosine biosynthesis protein TsaE</fullName>
    </alternativeName>
</protein>
<dbReference type="Proteomes" id="UP000035068">
    <property type="component" value="Unassembled WGS sequence"/>
</dbReference>
<proteinExistence type="inferred from homology"/>
<dbReference type="PANTHER" id="PTHR33540">
    <property type="entry name" value="TRNA THREONYLCARBAMOYLADENOSINE BIOSYNTHESIS PROTEIN TSAE"/>
    <property type="match status" value="1"/>
</dbReference>
<dbReference type="SUPFAM" id="SSF52540">
    <property type="entry name" value="P-loop containing nucleoside triphosphate hydrolases"/>
    <property type="match status" value="1"/>
</dbReference>
<comment type="similarity">
    <text evidence="2">Belongs to the TsaE family.</text>
</comment>
<dbReference type="EMBL" id="JWJD01000002">
    <property type="protein sequence ID" value="KIH77093.1"/>
    <property type="molecule type" value="Genomic_DNA"/>
</dbReference>
<organism evidence="11 12">
    <name type="scientific">Geoalkalibacter ferrihydriticus DSM 17813</name>
    <dbReference type="NCBI Taxonomy" id="1121915"/>
    <lineage>
        <taxon>Bacteria</taxon>
        <taxon>Pseudomonadati</taxon>
        <taxon>Thermodesulfobacteriota</taxon>
        <taxon>Desulfuromonadia</taxon>
        <taxon>Desulfuromonadales</taxon>
        <taxon>Geoalkalibacteraceae</taxon>
        <taxon>Geoalkalibacter</taxon>
    </lineage>
</organism>
<dbReference type="Gene3D" id="3.40.50.300">
    <property type="entry name" value="P-loop containing nucleotide triphosphate hydrolases"/>
    <property type="match status" value="1"/>
</dbReference>
<keyword evidence="8" id="KW-0067">ATP-binding</keyword>
<dbReference type="InterPro" id="IPR003442">
    <property type="entry name" value="T6A_TsaE"/>
</dbReference>
<dbReference type="NCBIfam" id="TIGR00150">
    <property type="entry name" value="T6A_YjeE"/>
    <property type="match status" value="1"/>
</dbReference>
<evidence type="ECO:0000313" key="12">
    <source>
        <dbReference type="Proteomes" id="UP000035068"/>
    </source>
</evidence>
<keyword evidence="12" id="KW-1185">Reference proteome</keyword>
<evidence type="ECO:0000256" key="4">
    <source>
        <dbReference type="ARBA" id="ARBA00022490"/>
    </source>
</evidence>
<name>A0A0C2EEP2_9BACT</name>
<dbReference type="RefSeq" id="WP_040098397.1">
    <property type="nucleotide sequence ID" value="NZ_JWJD01000002.1"/>
</dbReference>
<evidence type="ECO:0000313" key="11">
    <source>
        <dbReference type="EMBL" id="KIH77093.1"/>
    </source>
</evidence>
<sequence length="165" mass="17892">MSASSCHKITTASPQETQQFGRLLGSLVGAPLLILLSGELGAGKTCLTQGLAQGLEVPTDEPVTSPSYTLMNQYRGRLPLYHFDLYRLSGPEQLEDLDFSAYVEGEGVTVVEWADRFGEEVGVGLELRLAVIDETTRSIELRPGGVGETLLIEHLLARWAGEETS</sequence>
<keyword evidence="9" id="KW-0460">Magnesium</keyword>
<dbReference type="GO" id="GO:0005737">
    <property type="term" value="C:cytoplasm"/>
    <property type="evidence" value="ECO:0007669"/>
    <property type="project" value="UniProtKB-SubCell"/>
</dbReference>
<keyword evidence="4" id="KW-0963">Cytoplasm</keyword>
<dbReference type="InterPro" id="IPR027417">
    <property type="entry name" value="P-loop_NTPase"/>
</dbReference>
<dbReference type="GO" id="GO:0046872">
    <property type="term" value="F:metal ion binding"/>
    <property type="evidence" value="ECO:0007669"/>
    <property type="project" value="UniProtKB-KW"/>
</dbReference>
<comment type="subcellular location">
    <subcellularLocation>
        <location evidence="1">Cytoplasm</location>
    </subcellularLocation>
</comment>
<dbReference type="GO" id="GO:0002949">
    <property type="term" value="P:tRNA threonylcarbamoyladenosine modification"/>
    <property type="evidence" value="ECO:0007669"/>
    <property type="project" value="InterPro"/>
</dbReference>
<evidence type="ECO:0000256" key="7">
    <source>
        <dbReference type="ARBA" id="ARBA00022741"/>
    </source>
</evidence>